<dbReference type="InterPro" id="IPR000577">
    <property type="entry name" value="Carb_kinase_FGGY"/>
</dbReference>
<dbReference type="Pfam" id="PF02782">
    <property type="entry name" value="FGGY_C"/>
    <property type="match status" value="1"/>
</dbReference>
<dbReference type="EMBL" id="BMYZ01000002">
    <property type="protein sequence ID" value="GGY77512.1"/>
    <property type="molecule type" value="Genomic_DNA"/>
</dbReference>
<evidence type="ECO:0000256" key="1">
    <source>
        <dbReference type="ARBA" id="ARBA00009156"/>
    </source>
</evidence>
<keyword evidence="2" id="KW-0808">Transferase</keyword>
<dbReference type="InterPro" id="IPR043129">
    <property type="entry name" value="ATPase_NBD"/>
</dbReference>
<dbReference type="Proteomes" id="UP000619761">
    <property type="component" value="Unassembled WGS sequence"/>
</dbReference>
<dbReference type="Gene3D" id="3.30.420.40">
    <property type="match status" value="2"/>
</dbReference>
<dbReference type="PANTHER" id="PTHR43095">
    <property type="entry name" value="SUGAR KINASE"/>
    <property type="match status" value="1"/>
</dbReference>
<proteinExistence type="inferred from homology"/>
<dbReference type="CDD" id="cd07809">
    <property type="entry name" value="ASKHA_NBD_FGGY_BaXK-like"/>
    <property type="match status" value="1"/>
</dbReference>
<name>A0ABQ3B2Y6_9GAMM</name>
<accession>A0ABQ3B2Y6</accession>
<reference evidence="7" key="1">
    <citation type="journal article" date="2019" name="Int. J. Syst. Evol. Microbiol.">
        <title>The Global Catalogue of Microorganisms (GCM) 10K type strain sequencing project: providing services to taxonomists for standard genome sequencing and annotation.</title>
        <authorList>
            <consortium name="The Broad Institute Genomics Platform"/>
            <consortium name="The Broad Institute Genome Sequencing Center for Infectious Disease"/>
            <person name="Wu L."/>
            <person name="Ma J."/>
        </authorList>
    </citation>
    <scope>NUCLEOTIDE SEQUENCE [LARGE SCALE GENOMIC DNA]</scope>
    <source>
        <strain evidence="7">KCTC 32239</strain>
    </source>
</reference>
<dbReference type="SUPFAM" id="SSF53067">
    <property type="entry name" value="Actin-like ATPase domain"/>
    <property type="match status" value="2"/>
</dbReference>
<keyword evidence="3 6" id="KW-0418">Kinase</keyword>
<feature type="domain" description="Carbohydrate kinase FGGY C-terminal" evidence="5">
    <location>
        <begin position="259"/>
        <end position="449"/>
    </location>
</feature>
<organism evidence="6 7">
    <name type="scientific">Cellvibrio zantedeschiae</name>
    <dbReference type="NCBI Taxonomy" id="1237077"/>
    <lineage>
        <taxon>Bacteria</taxon>
        <taxon>Pseudomonadati</taxon>
        <taxon>Pseudomonadota</taxon>
        <taxon>Gammaproteobacteria</taxon>
        <taxon>Cellvibrionales</taxon>
        <taxon>Cellvibrionaceae</taxon>
        <taxon>Cellvibrio</taxon>
    </lineage>
</organism>
<comment type="caution">
    <text evidence="6">The sequence shown here is derived from an EMBL/GenBank/DDBJ whole genome shotgun (WGS) entry which is preliminary data.</text>
</comment>
<sequence>MLFLGIDVGSSSTKLSVLDGKTGKCVGALSYPETELAIASPEVGFAEQDPEVWWDCIQKGAAKLFASGKFDSKQIQAIGISYQMHGLVVVDAEQKVLRPSIIWCDSRAVPLGNAALAEMGTDYCFGHLLNSPGNFTAAKLRWVQQNQPEIFSKIHKVMLPGDYIAMKLTGEITTTASGLSEGTLWDFKEQRVATELLNHWGIDPAVIPTIVPSFGEQGTVRADIAVALGLGANVKVCYRGGDQPNNAFSLNVLEPGEVAATAGTSGVIYGVTDKPAADVESRVNTFLHVTSTAEKNRNGVLVCVNGCGRLYSWLRQTISAAGATPSYPVLNGLAEQVAVGSDGLVFHPFGNGAERIFQNKNLGAQLRNLDFNRHGLGHMVRAAQEGIVFSLNQGFDVLKSLGGSCDVVRAGKGNMFLSDVFTQAFANTTQAAVELYETDGAEGAARAAALGVGFYASQKEAFGGLTRLGVIEPNSNLLAQYQDAYQHWVALLPAE</sequence>
<keyword evidence="7" id="KW-1185">Reference proteome</keyword>
<dbReference type="RefSeq" id="WP_189418675.1">
    <property type="nucleotide sequence ID" value="NZ_BMYZ01000002.1"/>
</dbReference>
<evidence type="ECO:0000259" key="4">
    <source>
        <dbReference type="Pfam" id="PF00370"/>
    </source>
</evidence>
<protein>
    <submittedName>
        <fullName evidence="6">Carbohydrate kinase</fullName>
    </submittedName>
</protein>
<evidence type="ECO:0000259" key="5">
    <source>
        <dbReference type="Pfam" id="PF02782"/>
    </source>
</evidence>
<evidence type="ECO:0000313" key="6">
    <source>
        <dbReference type="EMBL" id="GGY77512.1"/>
    </source>
</evidence>
<evidence type="ECO:0000313" key="7">
    <source>
        <dbReference type="Proteomes" id="UP000619761"/>
    </source>
</evidence>
<comment type="similarity">
    <text evidence="1">Belongs to the FGGY kinase family.</text>
</comment>
<dbReference type="InterPro" id="IPR018484">
    <property type="entry name" value="FGGY_N"/>
</dbReference>
<dbReference type="InterPro" id="IPR018485">
    <property type="entry name" value="FGGY_C"/>
</dbReference>
<dbReference type="PANTHER" id="PTHR43095:SF5">
    <property type="entry name" value="XYLULOSE KINASE"/>
    <property type="match status" value="1"/>
</dbReference>
<dbReference type="Pfam" id="PF00370">
    <property type="entry name" value="FGGY_N"/>
    <property type="match status" value="1"/>
</dbReference>
<gene>
    <name evidence="6" type="ORF">GCM10011613_22600</name>
</gene>
<feature type="domain" description="Carbohydrate kinase FGGY N-terminal" evidence="4">
    <location>
        <begin position="3"/>
        <end position="247"/>
    </location>
</feature>
<evidence type="ECO:0000256" key="3">
    <source>
        <dbReference type="ARBA" id="ARBA00022777"/>
    </source>
</evidence>
<evidence type="ECO:0000256" key="2">
    <source>
        <dbReference type="ARBA" id="ARBA00022679"/>
    </source>
</evidence>
<dbReference type="GO" id="GO:0016301">
    <property type="term" value="F:kinase activity"/>
    <property type="evidence" value="ECO:0007669"/>
    <property type="project" value="UniProtKB-KW"/>
</dbReference>
<dbReference type="PIRSF" id="PIRSF000538">
    <property type="entry name" value="GlpK"/>
    <property type="match status" value="1"/>
</dbReference>
<dbReference type="InterPro" id="IPR050406">
    <property type="entry name" value="FGGY_Carb_Kinase"/>
</dbReference>